<feature type="domain" description="Methyltransferase small" evidence="6">
    <location>
        <begin position="119"/>
        <end position="198"/>
    </location>
</feature>
<sequence>MKLSVLLGESRASLAEAGIDDAALDARVIVEHFSGTSRTDAIGRPDMAIDPRAVAATRDAIARRAAGEPVHRILGFREFYGLKLFLSAETLEPRPDTETLVDAVLPWLRRRVAAGGACRLLDLGTGTGAIALALLAEVPQATAVGVDLSADALATAGRNALENGLSERFSAIRSNWFEAVSGRFDAIVSNPPYIESREIATLQREVREFDPARALDGGPDGLDAYRTIAAQAAAHLEPDGLVAVEIGHAQKRDVTHLFERSGFRLVEARSDLAGRDRVLVFGRN</sequence>
<feature type="binding site" evidence="5">
    <location>
        <position position="147"/>
    </location>
    <ligand>
        <name>S-adenosyl-L-methionine</name>
        <dbReference type="ChEBI" id="CHEBI:59789"/>
    </ligand>
</feature>
<dbReference type="NCBIfam" id="TIGR03534">
    <property type="entry name" value="RF_mod_PrmC"/>
    <property type="match status" value="1"/>
</dbReference>
<evidence type="ECO:0000256" key="2">
    <source>
        <dbReference type="ARBA" id="ARBA00022679"/>
    </source>
</evidence>
<dbReference type="HAMAP" id="MF_02126">
    <property type="entry name" value="RF_methyltr_PrmC"/>
    <property type="match status" value="1"/>
</dbReference>
<dbReference type="InterPro" id="IPR004556">
    <property type="entry name" value="HemK-like"/>
</dbReference>
<dbReference type="GO" id="GO:0032259">
    <property type="term" value="P:methylation"/>
    <property type="evidence" value="ECO:0007669"/>
    <property type="project" value="UniProtKB-KW"/>
</dbReference>
<dbReference type="SUPFAM" id="SSF53335">
    <property type="entry name" value="S-adenosyl-L-methionine-dependent methyltransferases"/>
    <property type="match status" value="1"/>
</dbReference>
<dbReference type="Gene3D" id="1.10.8.10">
    <property type="entry name" value="DNA helicase RuvA subunit, C-terminal domain"/>
    <property type="match status" value="1"/>
</dbReference>
<evidence type="ECO:0000313" key="9">
    <source>
        <dbReference type="Proteomes" id="UP001556196"/>
    </source>
</evidence>
<dbReference type="Proteomes" id="UP001556196">
    <property type="component" value="Unassembled WGS sequence"/>
</dbReference>
<dbReference type="NCBIfam" id="TIGR00536">
    <property type="entry name" value="hemK_fam"/>
    <property type="match status" value="1"/>
</dbReference>
<evidence type="ECO:0000256" key="1">
    <source>
        <dbReference type="ARBA" id="ARBA00022603"/>
    </source>
</evidence>
<dbReference type="EMBL" id="JBFOCI010000002">
    <property type="protein sequence ID" value="MEW9805564.1"/>
    <property type="molecule type" value="Genomic_DNA"/>
</dbReference>
<feature type="binding site" evidence="5">
    <location>
        <position position="176"/>
    </location>
    <ligand>
        <name>S-adenosyl-L-methionine</name>
        <dbReference type="ChEBI" id="CHEBI:59789"/>
    </ligand>
</feature>
<evidence type="ECO:0000256" key="3">
    <source>
        <dbReference type="ARBA" id="ARBA00022691"/>
    </source>
</evidence>
<proteinExistence type="inferred from homology"/>
<name>A0ABV3QWY6_9HYPH</name>
<dbReference type="EC" id="2.1.1.297" evidence="5"/>
<dbReference type="InterPro" id="IPR040758">
    <property type="entry name" value="PrmC_N"/>
</dbReference>
<reference evidence="8 9" key="1">
    <citation type="submission" date="2024-06" db="EMBL/GenBank/DDBJ databases">
        <authorList>
            <person name="Tuo L."/>
        </authorList>
    </citation>
    <scope>NUCLEOTIDE SEQUENCE [LARGE SCALE GENOMIC DNA]</scope>
    <source>
        <strain evidence="8 9">ZMM04-5</strain>
    </source>
</reference>
<dbReference type="Pfam" id="PF17827">
    <property type="entry name" value="PrmC_N"/>
    <property type="match status" value="1"/>
</dbReference>
<dbReference type="PROSITE" id="PS00092">
    <property type="entry name" value="N6_MTASE"/>
    <property type="match status" value="1"/>
</dbReference>
<evidence type="ECO:0000256" key="4">
    <source>
        <dbReference type="ARBA" id="ARBA00048391"/>
    </source>
</evidence>
<feature type="binding site" evidence="5">
    <location>
        <begin position="190"/>
        <end position="193"/>
    </location>
    <ligand>
        <name>substrate</name>
    </ligand>
</feature>
<dbReference type="InterPro" id="IPR050320">
    <property type="entry name" value="N5-glutamine_MTase"/>
</dbReference>
<feature type="domain" description="Release factor glutamine methyltransferase N-terminal" evidence="7">
    <location>
        <begin position="7"/>
        <end position="75"/>
    </location>
</feature>
<dbReference type="Pfam" id="PF05175">
    <property type="entry name" value="MTS"/>
    <property type="match status" value="1"/>
</dbReference>
<accession>A0ABV3QWY6</accession>
<keyword evidence="1 5" id="KW-0489">Methyltransferase</keyword>
<feature type="binding site" evidence="5">
    <location>
        <position position="190"/>
    </location>
    <ligand>
        <name>S-adenosyl-L-methionine</name>
        <dbReference type="ChEBI" id="CHEBI:59789"/>
    </ligand>
</feature>
<evidence type="ECO:0000313" key="8">
    <source>
        <dbReference type="EMBL" id="MEW9805564.1"/>
    </source>
</evidence>
<dbReference type="RefSeq" id="WP_367722656.1">
    <property type="nucleotide sequence ID" value="NZ_JBFOCI010000002.1"/>
</dbReference>
<comment type="function">
    <text evidence="5">Methylates the class 1 translation termination release factors RF1/PrfA and RF2/PrfB on the glutamine residue of the universally conserved GGQ motif.</text>
</comment>
<comment type="similarity">
    <text evidence="5">Belongs to the protein N5-glutamine methyltransferase family. PrmC subfamily.</text>
</comment>
<dbReference type="PANTHER" id="PTHR18895:SF74">
    <property type="entry name" value="MTRF1L RELEASE FACTOR GLUTAMINE METHYLTRANSFERASE"/>
    <property type="match status" value="1"/>
</dbReference>
<keyword evidence="9" id="KW-1185">Reference proteome</keyword>
<dbReference type="InterPro" id="IPR007848">
    <property type="entry name" value="Small_mtfrase_dom"/>
</dbReference>
<protein>
    <recommendedName>
        <fullName evidence="5">Release factor glutamine methyltransferase</fullName>
        <shortName evidence="5">RF MTase</shortName>
        <ecNumber evidence="5">2.1.1.297</ecNumber>
    </recommendedName>
    <alternativeName>
        <fullName evidence="5">N5-glutamine methyltransferase PrmC</fullName>
    </alternativeName>
    <alternativeName>
        <fullName evidence="5">Protein-(glutamine-N5) MTase PrmC</fullName>
    </alternativeName>
    <alternativeName>
        <fullName evidence="5">Protein-glutamine N-methyltransferase PrmC</fullName>
    </alternativeName>
</protein>
<organism evidence="8 9">
    <name type="scientific">Mesorhizobium marinum</name>
    <dbReference type="NCBI Taxonomy" id="3228790"/>
    <lineage>
        <taxon>Bacteria</taxon>
        <taxon>Pseudomonadati</taxon>
        <taxon>Pseudomonadota</taxon>
        <taxon>Alphaproteobacteria</taxon>
        <taxon>Hyphomicrobiales</taxon>
        <taxon>Phyllobacteriaceae</taxon>
        <taxon>Mesorhizobium</taxon>
    </lineage>
</organism>
<dbReference type="CDD" id="cd02440">
    <property type="entry name" value="AdoMet_MTases"/>
    <property type="match status" value="1"/>
</dbReference>
<dbReference type="InterPro" id="IPR019874">
    <property type="entry name" value="RF_methyltr_PrmC"/>
</dbReference>
<dbReference type="Gene3D" id="3.40.50.150">
    <property type="entry name" value="Vaccinia Virus protein VP39"/>
    <property type="match status" value="1"/>
</dbReference>
<keyword evidence="3 5" id="KW-0949">S-adenosyl-L-methionine</keyword>
<feature type="binding site" evidence="5">
    <location>
        <begin position="124"/>
        <end position="128"/>
    </location>
    <ligand>
        <name>S-adenosyl-L-methionine</name>
        <dbReference type="ChEBI" id="CHEBI:59789"/>
    </ligand>
</feature>
<keyword evidence="2 5" id="KW-0808">Transferase</keyword>
<dbReference type="InterPro" id="IPR029063">
    <property type="entry name" value="SAM-dependent_MTases_sf"/>
</dbReference>
<evidence type="ECO:0000256" key="5">
    <source>
        <dbReference type="HAMAP-Rule" id="MF_02126"/>
    </source>
</evidence>
<evidence type="ECO:0000259" key="7">
    <source>
        <dbReference type="Pfam" id="PF17827"/>
    </source>
</evidence>
<comment type="caution">
    <text evidence="8">The sequence shown here is derived from an EMBL/GenBank/DDBJ whole genome shotgun (WGS) entry which is preliminary data.</text>
</comment>
<evidence type="ECO:0000259" key="6">
    <source>
        <dbReference type="Pfam" id="PF05175"/>
    </source>
</evidence>
<dbReference type="PANTHER" id="PTHR18895">
    <property type="entry name" value="HEMK METHYLTRANSFERASE"/>
    <property type="match status" value="1"/>
</dbReference>
<dbReference type="GO" id="GO:0102559">
    <property type="term" value="F:peptide chain release factor N(5)-glutamine methyltransferase activity"/>
    <property type="evidence" value="ECO:0007669"/>
    <property type="project" value="UniProtKB-EC"/>
</dbReference>
<dbReference type="InterPro" id="IPR002052">
    <property type="entry name" value="DNA_methylase_N6_adenine_CS"/>
</dbReference>
<comment type="catalytic activity">
    <reaction evidence="4 5">
        <text>L-glutaminyl-[peptide chain release factor] + S-adenosyl-L-methionine = N(5)-methyl-L-glutaminyl-[peptide chain release factor] + S-adenosyl-L-homocysteine + H(+)</text>
        <dbReference type="Rhea" id="RHEA:42896"/>
        <dbReference type="Rhea" id="RHEA-COMP:10271"/>
        <dbReference type="Rhea" id="RHEA-COMP:10272"/>
        <dbReference type="ChEBI" id="CHEBI:15378"/>
        <dbReference type="ChEBI" id="CHEBI:30011"/>
        <dbReference type="ChEBI" id="CHEBI:57856"/>
        <dbReference type="ChEBI" id="CHEBI:59789"/>
        <dbReference type="ChEBI" id="CHEBI:61891"/>
        <dbReference type="EC" id="2.1.1.297"/>
    </reaction>
</comment>
<gene>
    <name evidence="5 8" type="primary">prmC</name>
    <name evidence="8" type="ORF">ABUE31_06185</name>
</gene>